<evidence type="ECO:0000313" key="2">
    <source>
        <dbReference type="Proteomes" id="UP000446658"/>
    </source>
</evidence>
<dbReference type="Proteomes" id="UP000446658">
    <property type="component" value="Unassembled WGS sequence"/>
</dbReference>
<dbReference type="EMBL" id="WLYX01000001">
    <property type="protein sequence ID" value="MTD33076.1"/>
    <property type="molecule type" value="Genomic_DNA"/>
</dbReference>
<proteinExistence type="predicted"/>
<protein>
    <submittedName>
        <fullName evidence="1">Uncharacterized protein</fullName>
    </submittedName>
</protein>
<accession>A0A844G9H6</accession>
<keyword evidence="2" id="KW-1185">Reference proteome</keyword>
<dbReference type="RefSeq" id="WP_230371556.1">
    <property type="nucleotide sequence ID" value="NZ_WLYX01000001.1"/>
</dbReference>
<comment type="caution">
    <text evidence="1">The sequence shown here is derived from an EMBL/GenBank/DDBJ whole genome shotgun (WGS) entry which is preliminary data.</text>
</comment>
<evidence type="ECO:0000313" key="1">
    <source>
        <dbReference type="EMBL" id="MTD33076.1"/>
    </source>
</evidence>
<dbReference type="AlphaFoldDB" id="A0A844G9H6"/>
<organism evidence="1 2">
    <name type="scientific">Paludibacterium denitrificans</name>
    <dbReference type="NCBI Taxonomy" id="2675226"/>
    <lineage>
        <taxon>Bacteria</taxon>
        <taxon>Pseudomonadati</taxon>
        <taxon>Pseudomonadota</taxon>
        <taxon>Betaproteobacteria</taxon>
        <taxon>Neisseriales</taxon>
        <taxon>Chromobacteriaceae</taxon>
        <taxon>Paludibacterium</taxon>
    </lineage>
</organism>
<sequence>MTLTGSSRGGKTADLLGQIWTLFAGQNSTLIDTPVQLGLLDECQNVSSIHVGVGQRGSFLPEIDVLSSGYEATSAVSKGEVGACKTSTIY</sequence>
<gene>
    <name evidence="1" type="ORF">GKE73_07455</name>
</gene>
<reference evidence="1 2" key="1">
    <citation type="submission" date="2019-11" db="EMBL/GenBank/DDBJ databases">
        <title>Draft genome sequence of Paludibacterium sp. dN18-1.</title>
        <authorList>
            <person name="Im W.-T."/>
        </authorList>
    </citation>
    <scope>NUCLEOTIDE SEQUENCE [LARGE SCALE GENOMIC DNA]</scope>
    <source>
        <strain evidence="2">dN 18-1</strain>
    </source>
</reference>
<name>A0A844G9H6_9NEIS</name>